<dbReference type="InterPro" id="IPR042097">
    <property type="entry name" value="Aminopeptidase_N-like_N_sf"/>
</dbReference>
<evidence type="ECO:0000313" key="2">
    <source>
        <dbReference type="EMBL" id="GMR38410.1"/>
    </source>
</evidence>
<sequence length="100" mass="11474">FIESLAMSAPLEVSRISSDTEKETIIIYANRAVQTYEEFMIQITYRGVAVLDGNGLYEHWDPKFSKTLDSNEPFILVSNNFPAGARFWFPCFDDPDKNSR</sequence>
<dbReference type="Gene3D" id="2.60.40.1730">
    <property type="entry name" value="tricorn interacting facor f3 domain"/>
    <property type="match status" value="1"/>
</dbReference>
<evidence type="ECO:0000259" key="1">
    <source>
        <dbReference type="Pfam" id="PF17900"/>
    </source>
</evidence>
<dbReference type="Proteomes" id="UP001328107">
    <property type="component" value="Unassembled WGS sequence"/>
</dbReference>
<feature type="non-terminal residue" evidence="2">
    <location>
        <position position="1"/>
    </location>
</feature>
<keyword evidence="3" id="KW-1185">Reference proteome</keyword>
<protein>
    <recommendedName>
        <fullName evidence="1">Aminopeptidase N-like N-terminal domain-containing protein</fullName>
    </recommendedName>
</protein>
<dbReference type="GO" id="GO:0008270">
    <property type="term" value="F:zinc ion binding"/>
    <property type="evidence" value="ECO:0007669"/>
    <property type="project" value="TreeGrafter"/>
</dbReference>
<dbReference type="AlphaFoldDB" id="A0AAN4ZIP0"/>
<dbReference type="PANTHER" id="PTHR11533">
    <property type="entry name" value="PROTEASE M1 ZINC METALLOPROTEASE"/>
    <property type="match status" value="1"/>
</dbReference>
<dbReference type="GO" id="GO:0005737">
    <property type="term" value="C:cytoplasm"/>
    <property type="evidence" value="ECO:0007669"/>
    <property type="project" value="TreeGrafter"/>
</dbReference>
<comment type="caution">
    <text evidence="2">The sequence shown here is derived from an EMBL/GenBank/DDBJ whole genome shotgun (WGS) entry which is preliminary data.</text>
</comment>
<evidence type="ECO:0000313" key="3">
    <source>
        <dbReference type="Proteomes" id="UP001328107"/>
    </source>
</evidence>
<reference evidence="3" key="1">
    <citation type="submission" date="2022-10" db="EMBL/GenBank/DDBJ databases">
        <title>Genome assembly of Pristionchus species.</title>
        <authorList>
            <person name="Yoshida K."/>
            <person name="Sommer R.J."/>
        </authorList>
    </citation>
    <scope>NUCLEOTIDE SEQUENCE [LARGE SCALE GENOMIC DNA]</scope>
    <source>
        <strain evidence="3">RS5460</strain>
    </source>
</reference>
<organism evidence="2 3">
    <name type="scientific">Pristionchus mayeri</name>
    <dbReference type="NCBI Taxonomy" id="1317129"/>
    <lineage>
        <taxon>Eukaryota</taxon>
        <taxon>Metazoa</taxon>
        <taxon>Ecdysozoa</taxon>
        <taxon>Nematoda</taxon>
        <taxon>Chromadorea</taxon>
        <taxon>Rhabditida</taxon>
        <taxon>Rhabditina</taxon>
        <taxon>Diplogasteromorpha</taxon>
        <taxon>Diplogasteroidea</taxon>
        <taxon>Neodiplogasteridae</taxon>
        <taxon>Pristionchus</taxon>
    </lineage>
</organism>
<dbReference type="InterPro" id="IPR045357">
    <property type="entry name" value="Aminopeptidase_N-like_N"/>
</dbReference>
<proteinExistence type="predicted"/>
<dbReference type="EMBL" id="BTRK01000002">
    <property type="protein sequence ID" value="GMR38410.1"/>
    <property type="molecule type" value="Genomic_DNA"/>
</dbReference>
<dbReference type="InterPro" id="IPR050344">
    <property type="entry name" value="Peptidase_M1_aminopeptidases"/>
</dbReference>
<dbReference type="GO" id="GO:0006508">
    <property type="term" value="P:proteolysis"/>
    <property type="evidence" value="ECO:0007669"/>
    <property type="project" value="TreeGrafter"/>
</dbReference>
<dbReference type="GO" id="GO:0042277">
    <property type="term" value="F:peptide binding"/>
    <property type="evidence" value="ECO:0007669"/>
    <property type="project" value="TreeGrafter"/>
</dbReference>
<accession>A0AAN4ZIP0</accession>
<name>A0AAN4ZIP0_9BILA</name>
<dbReference type="PANTHER" id="PTHR11533:SF299">
    <property type="entry name" value="AMINOPEPTIDASE"/>
    <property type="match status" value="1"/>
</dbReference>
<dbReference type="SUPFAM" id="SSF63737">
    <property type="entry name" value="Leukotriene A4 hydrolase N-terminal domain"/>
    <property type="match status" value="1"/>
</dbReference>
<dbReference type="GO" id="GO:0043171">
    <property type="term" value="P:peptide catabolic process"/>
    <property type="evidence" value="ECO:0007669"/>
    <property type="project" value="TreeGrafter"/>
</dbReference>
<dbReference type="GO" id="GO:0070006">
    <property type="term" value="F:metalloaminopeptidase activity"/>
    <property type="evidence" value="ECO:0007669"/>
    <property type="project" value="TreeGrafter"/>
</dbReference>
<gene>
    <name evidence="2" type="ORF">PMAYCL1PPCAC_08605</name>
</gene>
<dbReference type="Pfam" id="PF17900">
    <property type="entry name" value="Peptidase_M1_N"/>
    <property type="match status" value="1"/>
</dbReference>
<dbReference type="GO" id="GO:0005615">
    <property type="term" value="C:extracellular space"/>
    <property type="evidence" value="ECO:0007669"/>
    <property type="project" value="TreeGrafter"/>
</dbReference>
<feature type="domain" description="Aminopeptidase N-like N-terminal" evidence="1">
    <location>
        <begin position="10"/>
        <end position="98"/>
    </location>
</feature>
<dbReference type="GO" id="GO:0016020">
    <property type="term" value="C:membrane"/>
    <property type="evidence" value="ECO:0007669"/>
    <property type="project" value="TreeGrafter"/>
</dbReference>